<dbReference type="InterPro" id="IPR036188">
    <property type="entry name" value="FAD/NAD-bd_sf"/>
</dbReference>
<evidence type="ECO:0000259" key="2">
    <source>
        <dbReference type="Pfam" id="PF01266"/>
    </source>
</evidence>
<dbReference type="Gene3D" id="3.30.9.10">
    <property type="entry name" value="D-Amino Acid Oxidase, subunit A, domain 2"/>
    <property type="match status" value="1"/>
</dbReference>
<dbReference type="InterPro" id="IPR006076">
    <property type="entry name" value="FAD-dep_OxRdtase"/>
</dbReference>
<feature type="domain" description="FAD dependent oxidoreductase" evidence="2">
    <location>
        <begin position="32"/>
        <end position="389"/>
    </location>
</feature>
<dbReference type="SUPFAM" id="SSF51905">
    <property type="entry name" value="FAD/NAD(P)-binding domain"/>
    <property type="match status" value="1"/>
</dbReference>
<dbReference type="Gene3D" id="3.50.50.60">
    <property type="entry name" value="FAD/NAD(P)-binding domain"/>
    <property type="match status" value="1"/>
</dbReference>
<sequence length="450" mass="49570">MHFSNTAMKPYWWDAVALDRGRSGVEIPRETDVLIIGSGYTGASAALTLVQTGAKVIVVDALRIGEGASTRNGGQVLAGVKRPRDELAGDLGNVLADKIVAETEAAFDFFEERLNTIGNTAHYVRSGAFIGAHTRSVFETMKRRAPGLREATVVARSQVESEVGTSTFFGGMIRARGGQVHPGLYHQALVDAGLRNDVQYFEYSRVVAVRRAADGFETEIETIAPQTGKSEVRLVRSKEVLQATNGYTPQSMKWFASRVVPVSSHIIATEPLDPVLAKKLIPRMRAISDTRRMLSYFRMSPDGQRLIFGGRASLLEIDALSGGKRLHRMMCSFFPELRGVRISHSWFGKVAFAEDQLPHFGVSPDGVYYSGPCNGRGVALGTYLGHRTALRMLGQSQPGNSLDYLNHRVIHPGYSGNPWFLPVVGLWYRLQDTADIWRSAVSDRLKNRTD</sequence>
<gene>
    <name evidence="3" type="ORF">SAMN04488557_3791</name>
</gene>
<dbReference type="Proteomes" id="UP000199423">
    <property type="component" value="Unassembled WGS sequence"/>
</dbReference>
<evidence type="ECO:0000313" key="4">
    <source>
        <dbReference type="Proteomes" id="UP000199423"/>
    </source>
</evidence>
<proteinExistence type="predicted"/>
<keyword evidence="1" id="KW-0560">Oxidoreductase</keyword>
<name>A0A1I7NVI6_9HYPH</name>
<dbReference type="RefSeq" id="WP_092869308.1">
    <property type="nucleotide sequence ID" value="NZ_FPCH01000004.1"/>
</dbReference>
<dbReference type="PANTHER" id="PTHR13847">
    <property type="entry name" value="SARCOSINE DEHYDROGENASE-RELATED"/>
    <property type="match status" value="1"/>
</dbReference>
<protein>
    <submittedName>
        <fullName evidence="3">Glycine/D-amino acid oxidase</fullName>
    </submittedName>
</protein>
<dbReference type="Pfam" id="PF01266">
    <property type="entry name" value="DAO"/>
    <property type="match status" value="1"/>
</dbReference>
<dbReference type="GO" id="GO:0005737">
    <property type="term" value="C:cytoplasm"/>
    <property type="evidence" value="ECO:0007669"/>
    <property type="project" value="TreeGrafter"/>
</dbReference>
<dbReference type="EMBL" id="FPCH01000004">
    <property type="protein sequence ID" value="SFV38679.1"/>
    <property type="molecule type" value="Genomic_DNA"/>
</dbReference>
<dbReference type="AlphaFoldDB" id="A0A1I7NVI6"/>
<evidence type="ECO:0000313" key="3">
    <source>
        <dbReference type="EMBL" id="SFV38679.1"/>
    </source>
</evidence>
<keyword evidence="4" id="KW-1185">Reference proteome</keyword>
<accession>A0A1I7NVI6</accession>
<evidence type="ECO:0000256" key="1">
    <source>
        <dbReference type="ARBA" id="ARBA00023002"/>
    </source>
</evidence>
<dbReference type="GO" id="GO:0016491">
    <property type="term" value="F:oxidoreductase activity"/>
    <property type="evidence" value="ECO:0007669"/>
    <property type="project" value="UniProtKB-KW"/>
</dbReference>
<dbReference type="OrthoDB" id="9806601at2"/>
<reference evidence="4" key="1">
    <citation type="submission" date="2016-10" db="EMBL/GenBank/DDBJ databases">
        <authorList>
            <person name="Varghese N."/>
            <person name="Submissions S."/>
        </authorList>
    </citation>
    <scope>NUCLEOTIDE SEQUENCE [LARGE SCALE GENOMIC DNA]</scope>
    <source>
        <strain evidence="4">DSM 1565</strain>
    </source>
</reference>
<dbReference type="STRING" id="51670.SAMN04488557_3791"/>
<dbReference type="PANTHER" id="PTHR13847:SF281">
    <property type="entry name" value="FAD DEPENDENT OXIDOREDUCTASE DOMAIN-CONTAINING PROTEIN"/>
    <property type="match status" value="1"/>
</dbReference>
<organism evidence="3 4">
    <name type="scientific">Hyphomicrobium facile</name>
    <dbReference type="NCBI Taxonomy" id="51670"/>
    <lineage>
        <taxon>Bacteria</taxon>
        <taxon>Pseudomonadati</taxon>
        <taxon>Pseudomonadota</taxon>
        <taxon>Alphaproteobacteria</taxon>
        <taxon>Hyphomicrobiales</taxon>
        <taxon>Hyphomicrobiaceae</taxon>
        <taxon>Hyphomicrobium</taxon>
    </lineage>
</organism>